<comment type="caution">
    <text evidence="1">The sequence shown here is derived from an EMBL/GenBank/DDBJ whole genome shotgun (WGS) entry which is preliminary data.</text>
</comment>
<sequence length="43" mass="4979">MIILQDLEKKGLVVFLKVFQSTLIINIIKRNDICHEEVNGCCF</sequence>
<proteinExistence type="predicted"/>
<protein>
    <submittedName>
        <fullName evidence="1">Uncharacterized protein</fullName>
    </submittedName>
</protein>
<evidence type="ECO:0000313" key="1">
    <source>
        <dbReference type="EMBL" id="CAD8213261.1"/>
    </source>
</evidence>
<name>A0A8S1YII3_9CILI</name>
<evidence type="ECO:0000313" key="2">
    <source>
        <dbReference type="EMBL" id="CAD8213263.1"/>
    </source>
</evidence>
<dbReference type="EMBL" id="CAJJDO010000176">
    <property type="protein sequence ID" value="CAD8213263.1"/>
    <property type="molecule type" value="Genomic_DNA"/>
</dbReference>
<accession>A0A8S1YII3</accession>
<evidence type="ECO:0000313" key="3">
    <source>
        <dbReference type="Proteomes" id="UP000689195"/>
    </source>
</evidence>
<dbReference type="EMBL" id="CAJJDO010000176">
    <property type="protein sequence ID" value="CAD8213261.1"/>
    <property type="molecule type" value="Genomic_DNA"/>
</dbReference>
<gene>
    <name evidence="1" type="ORF">PPENT_87.1.T1760015</name>
    <name evidence="2" type="ORF">PPENT_87.1.T1760016</name>
</gene>
<keyword evidence="3" id="KW-1185">Reference proteome</keyword>
<organism evidence="1 3">
    <name type="scientific">Paramecium pentaurelia</name>
    <dbReference type="NCBI Taxonomy" id="43138"/>
    <lineage>
        <taxon>Eukaryota</taxon>
        <taxon>Sar</taxon>
        <taxon>Alveolata</taxon>
        <taxon>Ciliophora</taxon>
        <taxon>Intramacronucleata</taxon>
        <taxon>Oligohymenophorea</taxon>
        <taxon>Peniculida</taxon>
        <taxon>Parameciidae</taxon>
        <taxon>Paramecium</taxon>
    </lineage>
</organism>
<reference evidence="1" key="1">
    <citation type="submission" date="2021-01" db="EMBL/GenBank/DDBJ databases">
        <authorList>
            <consortium name="Genoscope - CEA"/>
            <person name="William W."/>
        </authorList>
    </citation>
    <scope>NUCLEOTIDE SEQUENCE</scope>
</reference>
<dbReference type="AlphaFoldDB" id="A0A8S1YII3"/>
<dbReference type="Proteomes" id="UP000689195">
    <property type="component" value="Unassembled WGS sequence"/>
</dbReference>